<accession>A0ABX5P1Y2</accession>
<organism evidence="1 2">
    <name type="scientific">Novacetimonas pomaceti</name>
    <dbReference type="NCBI Taxonomy" id="2021998"/>
    <lineage>
        <taxon>Bacteria</taxon>
        <taxon>Pseudomonadati</taxon>
        <taxon>Pseudomonadota</taxon>
        <taxon>Alphaproteobacteria</taxon>
        <taxon>Acetobacterales</taxon>
        <taxon>Acetobacteraceae</taxon>
        <taxon>Novacetimonas</taxon>
    </lineage>
</organism>
<protein>
    <submittedName>
        <fullName evidence="1">Uncharacterized protein</fullName>
    </submittedName>
</protein>
<reference evidence="1 2" key="1">
    <citation type="submission" date="2018-02" db="EMBL/GenBank/DDBJ databases">
        <authorList>
            <person name="Skraban J."/>
            <person name="Trcek J."/>
        </authorList>
    </citation>
    <scope>NUCLEOTIDE SEQUENCE [LARGE SCALE GENOMIC DNA]</scope>
    <source>
        <strain evidence="1 2">AV446</strain>
    </source>
</reference>
<dbReference type="EMBL" id="PRCW01000159">
    <property type="protein sequence ID" value="PYD46321.1"/>
    <property type="molecule type" value="Genomic_DNA"/>
</dbReference>
<dbReference type="Proteomes" id="UP000248116">
    <property type="component" value="Unassembled WGS sequence"/>
</dbReference>
<sequence>MAKTVSNNDSFYLPSGGTLVDSDGKALSIKNPDNVTINIGAGALVSGSDDGIHGDAATSGTVSITNSGTIESTAGGQAIDLNDIVQRYGVHHQQRHHRKHGGRTGY</sequence>
<proteinExistence type="predicted"/>
<keyword evidence="2" id="KW-1185">Reference proteome</keyword>
<comment type="caution">
    <text evidence="1">The sequence shown here is derived from an EMBL/GenBank/DDBJ whole genome shotgun (WGS) entry which is preliminary data.</text>
</comment>
<evidence type="ECO:0000313" key="1">
    <source>
        <dbReference type="EMBL" id="PYD46321.1"/>
    </source>
</evidence>
<evidence type="ECO:0000313" key="2">
    <source>
        <dbReference type="Proteomes" id="UP000248116"/>
    </source>
</evidence>
<gene>
    <name evidence="1" type="ORF">C3920_15980</name>
</gene>
<name>A0ABX5P1Y2_9PROT</name>